<keyword evidence="5" id="KW-0997">Cell inner membrane</keyword>
<feature type="transmembrane region" description="Helical" evidence="11">
    <location>
        <begin position="41"/>
        <end position="59"/>
    </location>
</feature>
<keyword evidence="4" id="KW-1003">Cell membrane</keyword>
<evidence type="ECO:0000256" key="7">
    <source>
        <dbReference type="ARBA" id="ARBA00022927"/>
    </source>
</evidence>
<reference evidence="14" key="1">
    <citation type="journal article" date="2019" name="Int. J. Syst. Evol. Microbiol.">
        <title>The Global Catalogue of Microorganisms (GCM) 10K type strain sequencing project: providing services to taxonomists for standard genome sequencing and annotation.</title>
        <authorList>
            <consortium name="The Broad Institute Genomics Platform"/>
            <consortium name="The Broad Institute Genome Sequencing Center for Infectious Disease"/>
            <person name="Wu L."/>
            <person name="Ma J."/>
        </authorList>
    </citation>
    <scope>NUCLEOTIDE SEQUENCE [LARGE SCALE GENOMIC DNA]</scope>
    <source>
        <strain evidence="14">CCUG 60742</strain>
    </source>
</reference>
<dbReference type="NCBIfam" id="TIGR01352">
    <property type="entry name" value="tonB_Cterm"/>
    <property type="match status" value="1"/>
</dbReference>
<comment type="similarity">
    <text evidence="2">Belongs to the TonB family.</text>
</comment>
<dbReference type="SUPFAM" id="SSF74653">
    <property type="entry name" value="TolA/TonB C-terminal domain"/>
    <property type="match status" value="1"/>
</dbReference>
<evidence type="ECO:0000256" key="5">
    <source>
        <dbReference type="ARBA" id="ARBA00022519"/>
    </source>
</evidence>
<sequence length="274" mass="29662">MLNTKLNLYNPDWIELVFAGRNKSYGAFELRQHYGSTMLKAIAIAITTIVAASVTYTYAVGKVPGDSEVIHVIDDIPIQPLPVKPDKKVEPVVEKPAAAKPQPAASTIKYTAFKVTPDEMATNPPKIDELEGKEVSSVTTEGKGGQEQMPDPGPGMLNGTGVEPSVTDEKEYVTVESMPSPIGGVDAWSKFLNKNLKFPAQAQDAGVGGRVTVSFVVEKDGHLTDITVIKGAGYGMDEEAIRVLKLAKPWRPGYQNGNAVRVRYTIPMNFQMAE</sequence>
<dbReference type="PANTHER" id="PTHR33446:SF2">
    <property type="entry name" value="PROTEIN TONB"/>
    <property type="match status" value="1"/>
</dbReference>
<dbReference type="EMBL" id="JBHTIA010000003">
    <property type="protein sequence ID" value="MFD0764730.1"/>
    <property type="molecule type" value="Genomic_DNA"/>
</dbReference>
<dbReference type="RefSeq" id="WP_377140640.1">
    <property type="nucleotide sequence ID" value="NZ_JBHTIA010000003.1"/>
</dbReference>
<keyword evidence="6 11" id="KW-0812">Transmembrane</keyword>
<dbReference type="Gene3D" id="3.30.1150.10">
    <property type="match status" value="1"/>
</dbReference>
<comment type="caution">
    <text evidence="13">The sequence shown here is derived from an EMBL/GenBank/DDBJ whole genome shotgun (WGS) entry which is preliminary data.</text>
</comment>
<dbReference type="InterPro" id="IPR051045">
    <property type="entry name" value="TonB-dependent_transducer"/>
</dbReference>
<evidence type="ECO:0000313" key="14">
    <source>
        <dbReference type="Proteomes" id="UP001597073"/>
    </source>
</evidence>
<dbReference type="Pfam" id="PF03544">
    <property type="entry name" value="TonB_C"/>
    <property type="match status" value="1"/>
</dbReference>
<comment type="subcellular location">
    <subcellularLocation>
        <location evidence="1">Cell inner membrane</location>
        <topology evidence="1">Single-pass membrane protein</topology>
        <orientation evidence="1">Periplasmic side</orientation>
    </subcellularLocation>
</comment>
<dbReference type="Proteomes" id="UP001597073">
    <property type="component" value="Unassembled WGS sequence"/>
</dbReference>
<evidence type="ECO:0000313" key="13">
    <source>
        <dbReference type="EMBL" id="MFD0764730.1"/>
    </source>
</evidence>
<evidence type="ECO:0000256" key="4">
    <source>
        <dbReference type="ARBA" id="ARBA00022475"/>
    </source>
</evidence>
<keyword evidence="14" id="KW-1185">Reference proteome</keyword>
<keyword evidence="8 11" id="KW-1133">Transmembrane helix</keyword>
<gene>
    <name evidence="13" type="ORF">ACFQZI_07675</name>
</gene>
<evidence type="ECO:0000256" key="3">
    <source>
        <dbReference type="ARBA" id="ARBA00022448"/>
    </source>
</evidence>
<dbReference type="PROSITE" id="PS52015">
    <property type="entry name" value="TONB_CTD"/>
    <property type="match status" value="1"/>
</dbReference>
<accession>A0ABW2ZEW2</accession>
<feature type="region of interest" description="Disordered" evidence="10">
    <location>
        <begin position="132"/>
        <end position="156"/>
    </location>
</feature>
<evidence type="ECO:0000256" key="11">
    <source>
        <dbReference type="SAM" id="Phobius"/>
    </source>
</evidence>
<keyword evidence="7" id="KW-0653">Protein transport</keyword>
<dbReference type="InterPro" id="IPR006260">
    <property type="entry name" value="TonB/TolA_C"/>
</dbReference>
<evidence type="ECO:0000256" key="1">
    <source>
        <dbReference type="ARBA" id="ARBA00004383"/>
    </source>
</evidence>
<keyword evidence="3" id="KW-0813">Transport</keyword>
<dbReference type="InterPro" id="IPR037682">
    <property type="entry name" value="TonB_C"/>
</dbReference>
<keyword evidence="9 11" id="KW-0472">Membrane</keyword>
<name>A0ABW2ZEW2_9SPHI</name>
<organism evidence="13 14">
    <name type="scientific">Mucilaginibacter lutimaris</name>
    <dbReference type="NCBI Taxonomy" id="931629"/>
    <lineage>
        <taxon>Bacteria</taxon>
        <taxon>Pseudomonadati</taxon>
        <taxon>Bacteroidota</taxon>
        <taxon>Sphingobacteriia</taxon>
        <taxon>Sphingobacteriales</taxon>
        <taxon>Sphingobacteriaceae</taxon>
        <taxon>Mucilaginibacter</taxon>
    </lineage>
</organism>
<evidence type="ECO:0000256" key="2">
    <source>
        <dbReference type="ARBA" id="ARBA00006555"/>
    </source>
</evidence>
<evidence type="ECO:0000259" key="12">
    <source>
        <dbReference type="PROSITE" id="PS52015"/>
    </source>
</evidence>
<protein>
    <submittedName>
        <fullName evidence="13">Energy transducer TonB</fullName>
    </submittedName>
</protein>
<evidence type="ECO:0000256" key="6">
    <source>
        <dbReference type="ARBA" id="ARBA00022692"/>
    </source>
</evidence>
<evidence type="ECO:0000256" key="10">
    <source>
        <dbReference type="SAM" id="MobiDB-lite"/>
    </source>
</evidence>
<evidence type="ECO:0000256" key="9">
    <source>
        <dbReference type="ARBA" id="ARBA00023136"/>
    </source>
</evidence>
<dbReference type="PANTHER" id="PTHR33446">
    <property type="entry name" value="PROTEIN TONB-RELATED"/>
    <property type="match status" value="1"/>
</dbReference>
<evidence type="ECO:0000256" key="8">
    <source>
        <dbReference type="ARBA" id="ARBA00022989"/>
    </source>
</evidence>
<feature type="domain" description="TonB C-terminal" evidence="12">
    <location>
        <begin position="183"/>
        <end position="274"/>
    </location>
</feature>
<proteinExistence type="inferred from homology"/>